<dbReference type="AlphaFoldDB" id="A0A067SRY6"/>
<feature type="compositionally biased region" description="Low complexity" evidence="1">
    <location>
        <begin position="79"/>
        <end position="112"/>
    </location>
</feature>
<dbReference type="HOGENOM" id="CLU_1199894_0_0_1"/>
<dbReference type="Proteomes" id="UP000027222">
    <property type="component" value="Unassembled WGS sequence"/>
</dbReference>
<proteinExistence type="predicted"/>
<gene>
    <name evidence="2" type="ORF">GALMADRAFT_1352538</name>
</gene>
<dbReference type="EMBL" id="KL142402">
    <property type="protein sequence ID" value="KDR69523.1"/>
    <property type="molecule type" value="Genomic_DNA"/>
</dbReference>
<organism evidence="2 3">
    <name type="scientific">Galerina marginata (strain CBS 339.88)</name>
    <dbReference type="NCBI Taxonomy" id="685588"/>
    <lineage>
        <taxon>Eukaryota</taxon>
        <taxon>Fungi</taxon>
        <taxon>Dikarya</taxon>
        <taxon>Basidiomycota</taxon>
        <taxon>Agaricomycotina</taxon>
        <taxon>Agaricomycetes</taxon>
        <taxon>Agaricomycetidae</taxon>
        <taxon>Agaricales</taxon>
        <taxon>Agaricineae</taxon>
        <taxon>Strophariaceae</taxon>
        <taxon>Galerina</taxon>
    </lineage>
</organism>
<protein>
    <submittedName>
        <fullName evidence="2">Uncharacterized protein</fullName>
    </submittedName>
</protein>
<feature type="compositionally biased region" description="Polar residues" evidence="1">
    <location>
        <begin position="120"/>
        <end position="151"/>
    </location>
</feature>
<evidence type="ECO:0000313" key="3">
    <source>
        <dbReference type="Proteomes" id="UP000027222"/>
    </source>
</evidence>
<feature type="region of interest" description="Disordered" evidence="1">
    <location>
        <begin position="63"/>
        <end position="181"/>
    </location>
</feature>
<evidence type="ECO:0000313" key="2">
    <source>
        <dbReference type="EMBL" id="KDR69523.1"/>
    </source>
</evidence>
<sequence>MPKSNVIRNTFGSKLGGLIPEAQAVIGAATPNPAVIESGICPPWHEHFQCHRYPVRGANRNREYEQKPPAGRPQPPRGPSGSTSALAAEGEGKGAASRLGSSESGLGLESGAVLPDRATADSQSQNQTRSATGVNVGATPTTNASSSTGSTPAVAKHPFPSPRWSSSLHLSSPTKTKEVDSSSSARVIYDQIVVLLSDVLKGQDGRPGPGIRSVSVRVDVTFFVFRFRVAF</sequence>
<accession>A0A067SRY6</accession>
<reference evidence="3" key="1">
    <citation type="journal article" date="2014" name="Proc. Natl. Acad. Sci. U.S.A.">
        <title>Extensive sampling of basidiomycete genomes demonstrates inadequacy of the white-rot/brown-rot paradigm for wood decay fungi.</title>
        <authorList>
            <person name="Riley R."/>
            <person name="Salamov A.A."/>
            <person name="Brown D.W."/>
            <person name="Nagy L.G."/>
            <person name="Floudas D."/>
            <person name="Held B.W."/>
            <person name="Levasseur A."/>
            <person name="Lombard V."/>
            <person name="Morin E."/>
            <person name="Otillar R."/>
            <person name="Lindquist E.A."/>
            <person name="Sun H."/>
            <person name="LaButti K.M."/>
            <person name="Schmutz J."/>
            <person name="Jabbour D."/>
            <person name="Luo H."/>
            <person name="Baker S.E."/>
            <person name="Pisabarro A.G."/>
            <person name="Walton J.D."/>
            <person name="Blanchette R.A."/>
            <person name="Henrissat B."/>
            <person name="Martin F."/>
            <person name="Cullen D."/>
            <person name="Hibbett D.S."/>
            <person name="Grigoriev I.V."/>
        </authorList>
    </citation>
    <scope>NUCLEOTIDE SEQUENCE [LARGE SCALE GENOMIC DNA]</scope>
    <source>
        <strain evidence="3">CBS 339.88</strain>
    </source>
</reference>
<evidence type="ECO:0000256" key="1">
    <source>
        <dbReference type="SAM" id="MobiDB-lite"/>
    </source>
</evidence>
<name>A0A067SRY6_GALM3</name>
<feature type="compositionally biased region" description="Low complexity" evidence="1">
    <location>
        <begin position="162"/>
        <end position="173"/>
    </location>
</feature>
<keyword evidence="3" id="KW-1185">Reference proteome</keyword>